<sequence>MEQQNYSNHVRRDIPFMAAALIFLLNIGAVSVWYWHHRWQHAHSGPWAIVVAVALLVLVMKVRTYTLTVQDRVIRLEEQLRLTQLCTPSEMVELESLTVKQLVALRFASNAELPELARRAVREKMEPKAIKEAIKSWRADHQRV</sequence>
<dbReference type="InterPro" id="IPR045385">
    <property type="entry name" value="DUF6526"/>
</dbReference>
<feature type="transmembrane region" description="Helical" evidence="1">
    <location>
        <begin position="47"/>
        <end position="66"/>
    </location>
</feature>
<dbReference type="EMBL" id="JBHSWI010000001">
    <property type="protein sequence ID" value="MFC6646569.1"/>
    <property type="molecule type" value="Genomic_DNA"/>
</dbReference>
<keyword evidence="1" id="KW-0812">Transmembrane</keyword>
<gene>
    <name evidence="2" type="ORF">ACFQBQ_13430</name>
</gene>
<organism evidence="2 3">
    <name type="scientific">Granulicella cerasi</name>
    <dbReference type="NCBI Taxonomy" id="741063"/>
    <lineage>
        <taxon>Bacteria</taxon>
        <taxon>Pseudomonadati</taxon>
        <taxon>Acidobacteriota</taxon>
        <taxon>Terriglobia</taxon>
        <taxon>Terriglobales</taxon>
        <taxon>Acidobacteriaceae</taxon>
        <taxon>Granulicella</taxon>
    </lineage>
</organism>
<dbReference type="Proteomes" id="UP001596391">
    <property type="component" value="Unassembled WGS sequence"/>
</dbReference>
<feature type="transmembrane region" description="Helical" evidence="1">
    <location>
        <begin position="14"/>
        <end position="35"/>
    </location>
</feature>
<reference evidence="3" key="1">
    <citation type="journal article" date="2019" name="Int. J. Syst. Evol. Microbiol.">
        <title>The Global Catalogue of Microorganisms (GCM) 10K type strain sequencing project: providing services to taxonomists for standard genome sequencing and annotation.</title>
        <authorList>
            <consortium name="The Broad Institute Genomics Platform"/>
            <consortium name="The Broad Institute Genome Sequencing Center for Infectious Disease"/>
            <person name="Wu L."/>
            <person name="Ma J."/>
        </authorList>
    </citation>
    <scope>NUCLEOTIDE SEQUENCE [LARGE SCALE GENOMIC DNA]</scope>
    <source>
        <strain evidence="3">CGMCC 1.16026</strain>
    </source>
</reference>
<dbReference type="Pfam" id="PF20136">
    <property type="entry name" value="DUF6526"/>
    <property type="match status" value="1"/>
</dbReference>
<comment type="caution">
    <text evidence="2">The sequence shown here is derived from an EMBL/GenBank/DDBJ whole genome shotgun (WGS) entry which is preliminary data.</text>
</comment>
<protein>
    <submittedName>
        <fullName evidence="2">DUF6526 family protein</fullName>
    </submittedName>
</protein>
<keyword evidence="3" id="KW-1185">Reference proteome</keyword>
<name>A0ABW1ZBU3_9BACT</name>
<evidence type="ECO:0000313" key="2">
    <source>
        <dbReference type="EMBL" id="MFC6646569.1"/>
    </source>
</evidence>
<keyword evidence="1" id="KW-1133">Transmembrane helix</keyword>
<evidence type="ECO:0000313" key="3">
    <source>
        <dbReference type="Proteomes" id="UP001596391"/>
    </source>
</evidence>
<evidence type="ECO:0000256" key="1">
    <source>
        <dbReference type="SAM" id="Phobius"/>
    </source>
</evidence>
<proteinExistence type="predicted"/>
<dbReference type="RefSeq" id="WP_263370225.1">
    <property type="nucleotide sequence ID" value="NZ_JAGSYD010000001.1"/>
</dbReference>
<accession>A0ABW1ZBU3</accession>
<keyword evidence="1" id="KW-0472">Membrane</keyword>